<dbReference type="GO" id="GO:0005524">
    <property type="term" value="F:ATP binding"/>
    <property type="evidence" value="ECO:0007669"/>
    <property type="project" value="InterPro"/>
</dbReference>
<dbReference type="Pfam" id="PF00069">
    <property type="entry name" value="Pkinase"/>
    <property type="match status" value="1"/>
</dbReference>
<dbReference type="InterPro" id="IPR011009">
    <property type="entry name" value="Kinase-like_dom_sf"/>
</dbReference>
<organism evidence="2 3">
    <name type="scientific">Puccinia striiformis f. sp. tritici PST-78</name>
    <dbReference type="NCBI Taxonomy" id="1165861"/>
    <lineage>
        <taxon>Eukaryota</taxon>
        <taxon>Fungi</taxon>
        <taxon>Dikarya</taxon>
        <taxon>Basidiomycota</taxon>
        <taxon>Pucciniomycotina</taxon>
        <taxon>Pucciniomycetes</taxon>
        <taxon>Pucciniales</taxon>
        <taxon>Pucciniaceae</taxon>
        <taxon>Puccinia</taxon>
    </lineage>
</organism>
<dbReference type="Proteomes" id="UP000054564">
    <property type="component" value="Unassembled WGS sequence"/>
</dbReference>
<feature type="domain" description="Protein kinase" evidence="1">
    <location>
        <begin position="1"/>
        <end position="194"/>
    </location>
</feature>
<dbReference type="STRING" id="1165861.A0A0L0VL24"/>
<reference evidence="3" key="1">
    <citation type="submission" date="2014-03" db="EMBL/GenBank/DDBJ databases">
        <title>The Genome Sequence of Puccinia striiformis f. sp. tritici PST-78.</title>
        <authorList>
            <consortium name="The Broad Institute Genome Sequencing Platform"/>
            <person name="Cuomo C."/>
            <person name="Hulbert S."/>
            <person name="Chen X."/>
            <person name="Walker B."/>
            <person name="Young S.K."/>
            <person name="Zeng Q."/>
            <person name="Gargeya S."/>
            <person name="Fitzgerald M."/>
            <person name="Haas B."/>
            <person name="Abouelleil A."/>
            <person name="Alvarado L."/>
            <person name="Arachchi H.M."/>
            <person name="Berlin A.M."/>
            <person name="Chapman S.B."/>
            <person name="Goldberg J."/>
            <person name="Griggs A."/>
            <person name="Gujja S."/>
            <person name="Hansen M."/>
            <person name="Howarth C."/>
            <person name="Imamovic A."/>
            <person name="Larimer J."/>
            <person name="McCowan C."/>
            <person name="Montmayeur A."/>
            <person name="Murphy C."/>
            <person name="Neiman D."/>
            <person name="Pearson M."/>
            <person name="Priest M."/>
            <person name="Roberts A."/>
            <person name="Saif S."/>
            <person name="Shea T."/>
            <person name="Sisk P."/>
            <person name="Sykes S."/>
            <person name="Wortman J."/>
            <person name="Nusbaum C."/>
            <person name="Birren B."/>
        </authorList>
    </citation>
    <scope>NUCLEOTIDE SEQUENCE [LARGE SCALE GENOMIC DNA]</scope>
    <source>
        <strain evidence="3">race PST-78</strain>
    </source>
</reference>
<keyword evidence="3" id="KW-1185">Reference proteome</keyword>
<dbReference type="AlphaFoldDB" id="A0A0L0VL24"/>
<dbReference type="OrthoDB" id="427969at2759"/>
<dbReference type="EMBL" id="AJIL01000041">
    <property type="protein sequence ID" value="KNE99967.1"/>
    <property type="molecule type" value="Genomic_DNA"/>
</dbReference>
<gene>
    <name evidence="2" type="ORF">PSTG_06819</name>
</gene>
<protein>
    <recommendedName>
        <fullName evidence="1">Protein kinase domain-containing protein</fullName>
    </recommendedName>
</protein>
<dbReference type="InterPro" id="IPR000719">
    <property type="entry name" value="Prot_kinase_dom"/>
</dbReference>
<dbReference type="PROSITE" id="PS50011">
    <property type="entry name" value="PROTEIN_KINASE_DOM"/>
    <property type="match status" value="1"/>
</dbReference>
<dbReference type="GO" id="GO:0004672">
    <property type="term" value="F:protein kinase activity"/>
    <property type="evidence" value="ECO:0007669"/>
    <property type="project" value="InterPro"/>
</dbReference>
<dbReference type="SUPFAM" id="SSF56112">
    <property type="entry name" value="Protein kinase-like (PK-like)"/>
    <property type="match status" value="1"/>
</dbReference>
<dbReference type="Gene3D" id="1.10.510.10">
    <property type="entry name" value="Transferase(Phosphotransferase) domain 1"/>
    <property type="match status" value="1"/>
</dbReference>
<evidence type="ECO:0000313" key="3">
    <source>
        <dbReference type="Proteomes" id="UP000054564"/>
    </source>
</evidence>
<comment type="caution">
    <text evidence="2">The sequence shown here is derived from an EMBL/GenBank/DDBJ whole genome shotgun (WGS) entry which is preliminary data.</text>
</comment>
<name>A0A0L0VL24_9BASI</name>
<sequence>MPNNRLSPTANRLIEKQHELEALLLSAVNYLHSRGVYHEDLFPQNTLLAADNKQIVLKLSNFGWAKAIPIGEGTSSAGEINSNHSQIDLRQLPMVLHCLVGDKDHAWPTGSTRSRSLMNLLDRLKRQLKSRNTLLQISDYVNHEWFRSSTPFPESIPLAAIKQVVDFSGIDEETSNANRQKVLKDLGLLALDNK</sequence>
<proteinExistence type="predicted"/>
<evidence type="ECO:0000313" key="2">
    <source>
        <dbReference type="EMBL" id="KNE99967.1"/>
    </source>
</evidence>
<evidence type="ECO:0000259" key="1">
    <source>
        <dbReference type="PROSITE" id="PS50011"/>
    </source>
</evidence>
<accession>A0A0L0VL24</accession>